<evidence type="ECO:0000313" key="10">
    <source>
        <dbReference type="EMBL" id="THG41677.1"/>
    </source>
</evidence>
<keyword evidence="4 8" id="KW-1133">Transmembrane helix</keyword>
<gene>
    <name evidence="10" type="ORF">E5988_04045</name>
</gene>
<evidence type="ECO:0000256" key="2">
    <source>
        <dbReference type="ARBA" id="ARBA00022475"/>
    </source>
</evidence>
<dbReference type="PANTHER" id="PTHR30509:SF9">
    <property type="entry name" value="MULTIDRUG RESISTANCE PROTEIN MDTO"/>
    <property type="match status" value="1"/>
</dbReference>
<sequence>MSCGLHSPAAPSCCRPPGPIGAAAPNMKSPVMTRIQRLRLRILEVDPSFLALRMSGCIVVSMIVVAGVMTLIGKAYPLPRPAYVLALIATMQGTLQVNDRTESARATTRIYAIIASFVAIAAIAAAHDSLRIINILLVIIVFAASYAARFGTRWRAVGVFAFMCATVAAFLQEDERDLWSAAAALVISAAVVHVLRHFIMPDDPAREFRRLVAAALSVSKQLRRVAGSAMPPKAASIRAGKRQMADLHLVTRTLGADIRACQASLPLEVPDQHSAVTAITLRLLDLHFAAETLVARITRRERQAADYHEGSIAKALQDVQDAEGALNAAVATLPPTFPAATAGKAPPAPTGILPRQGEWLRDQTLRQSLQVTLACALAAVVGEAVSGQRWFWAVIAAFMIFNNTKSGTAVAIKGLDRAWGTAIGIVIGIALATLTHNHLFWLSAALAISIFATFFIARVSYVAMSLFLTIALSLIYGLIGIFTPELLVLRLEETAVGVASGMLAALLLLPISIQQQATTAMNALLSALGDLLLSAAETPEGSEGHPLALKATAVDHALEGVLTAFAPLRTAWSFGTMLTSGRDVLRQAQLMTYTARRLERSIRHHPPTPDEIQAMRALGERLKAAAGAPASAEARGTSAPTGAAANMSGPDDMTASSLAILTRTLDKIETERHAAP</sequence>
<proteinExistence type="inferred from homology"/>
<keyword evidence="3 8" id="KW-0812">Transmembrane</keyword>
<evidence type="ECO:0000256" key="1">
    <source>
        <dbReference type="ARBA" id="ARBA00004651"/>
    </source>
</evidence>
<evidence type="ECO:0000256" key="3">
    <source>
        <dbReference type="ARBA" id="ARBA00022692"/>
    </source>
</evidence>
<feature type="region of interest" description="Disordered" evidence="7">
    <location>
        <begin position="623"/>
        <end position="652"/>
    </location>
</feature>
<dbReference type="Proteomes" id="UP000308038">
    <property type="component" value="Unassembled WGS sequence"/>
</dbReference>
<name>A0ABY2QLH1_9SPHN</name>
<feature type="domain" description="Integral membrane bound transporter" evidence="9">
    <location>
        <begin position="377"/>
        <end position="503"/>
    </location>
</feature>
<evidence type="ECO:0000256" key="8">
    <source>
        <dbReference type="SAM" id="Phobius"/>
    </source>
</evidence>
<dbReference type="InterPro" id="IPR049453">
    <property type="entry name" value="Memb_transporter_dom"/>
</dbReference>
<feature type="transmembrane region" description="Helical" evidence="8">
    <location>
        <begin position="155"/>
        <end position="172"/>
    </location>
</feature>
<feature type="transmembrane region" description="Helical" evidence="8">
    <location>
        <begin position="439"/>
        <end position="457"/>
    </location>
</feature>
<feature type="transmembrane region" description="Helical" evidence="8">
    <location>
        <begin position="49"/>
        <end position="72"/>
    </location>
</feature>
<reference evidence="10 11" key="1">
    <citation type="submission" date="2019-04" db="EMBL/GenBank/DDBJ databases">
        <title>Microbes associate with the intestines of laboratory mice.</title>
        <authorList>
            <person name="Navarre W."/>
            <person name="Wong E."/>
            <person name="Huang K.C."/>
            <person name="Tropini C."/>
            <person name="Ng K."/>
            <person name="Yu B."/>
        </authorList>
    </citation>
    <scope>NUCLEOTIDE SEQUENCE [LARGE SCALE GENOMIC DNA]</scope>
    <source>
        <strain evidence="10 11">NM83_B4-11</strain>
    </source>
</reference>
<dbReference type="PANTHER" id="PTHR30509">
    <property type="entry name" value="P-HYDROXYBENZOIC ACID EFFLUX PUMP SUBUNIT-RELATED"/>
    <property type="match status" value="1"/>
</dbReference>
<evidence type="ECO:0000256" key="5">
    <source>
        <dbReference type="ARBA" id="ARBA00023136"/>
    </source>
</evidence>
<feature type="transmembrane region" description="Helical" evidence="8">
    <location>
        <begin position="132"/>
        <end position="148"/>
    </location>
</feature>
<comment type="similarity">
    <text evidence="6">Belongs to the YccS/YhfK family.</text>
</comment>
<dbReference type="Pfam" id="PF13515">
    <property type="entry name" value="FUSC_2"/>
    <property type="match status" value="1"/>
</dbReference>
<dbReference type="EMBL" id="SSTI01000002">
    <property type="protein sequence ID" value="THG41677.1"/>
    <property type="molecule type" value="Genomic_DNA"/>
</dbReference>
<feature type="compositionally biased region" description="Low complexity" evidence="7">
    <location>
        <begin position="624"/>
        <end position="634"/>
    </location>
</feature>
<feature type="transmembrane region" description="Helical" evidence="8">
    <location>
        <begin position="178"/>
        <end position="199"/>
    </location>
</feature>
<feature type="transmembrane region" description="Helical" evidence="8">
    <location>
        <begin position="463"/>
        <end position="482"/>
    </location>
</feature>
<feature type="transmembrane region" description="Helical" evidence="8">
    <location>
        <begin position="109"/>
        <end position="126"/>
    </location>
</feature>
<comment type="caution">
    <text evidence="10">The sequence shown here is derived from an EMBL/GenBank/DDBJ whole genome shotgun (WGS) entry which is preliminary data.</text>
</comment>
<accession>A0ABY2QLH1</accession>
<keyword evidence="11" id="KW-1185">Reference proteome</keyword>
<keyword evidence="2" id="KW-1003">Cell membrane</keyword>
<evidence type="ECO:0000313" key="11">
    <source>
        <dbReference type="Proteomes" id="UP000308038"/>
    </source>
</evidence>
<feature type="transmembrane region" description="Helical" evidence="8">
    <location>
        <begin position="390"/>
        <end position="412"/>
    </location>
</feature>
<comment type="subcellular location">
    <subcellularLocation>
        <location evidence="1">Cell membrane</location>
        <topology evidence="1">Multi-pass membrane protein</topology>
    </subcellularLocation>
</comment>
<evidence type="ECO:0000256" key="7">
    <source>
        <dbReference type="SAM" id="MobiDB-lite"/>
    </source>
</evidence>
<evidence type="ECO:0000259" key="9">
    <source>
        <dbReference type="Pfam" id="PF13515"/>
    </source>
</evidence>
<feature type="transmembrane region" description="Helical" evidence="8">
    <location>
        <begin position="418"/>
        <end position="434"/>
    </location>
</feature>
<feature type="transmembrane region" description="Helical" evidence="8">
    <location>
        <begin position="494"/>
        <end position="513"/>
    </location>
</feature>
<evidence type="ECO:0000256" key="4">
    <source>
        <dbReference type="ARBA" id="ARBA00022989"/>
    </source>
</evidence>
<protein>
    <submittedName>
        <fullName evidence="10">FUSC family protein</fullName>
    </submittedName>
</protein>
<keyword evidence="5 8" id="KW-0472">Membrane</keyword>
<organism evidence="10 11">
    <name type="scientific">Sphingomonas olei</name>
    <dbReference type="NCBI Taxonomy" id="1886787"/>
    <lineage>
        <taxon>Bacteria</taxon>
        <taxon>Pseudomonadati</taxon>
        <taxon>Pseudomonadota</taxon>
        <taxon>Alphaproteobacteria</taxon>
        <taxon>Sphingomonadales</taxon>
        <taxon>Sphingomonadaceae</taxon>
        <taxon>Sphingomonas</taxon>
    </lineage>
</organism>
<evidence type="ECO:0000256" key="6">
    <source>
        <dbReference type="ARBA" id="ARBA00043993"/>
    </source>
</evidence>